<proteinExistence type="inferred from homology"/>
<evidence type="ECO:0000259" key="4">
    <source>
        <dbReference type="Pfam" id="PF00135"/>
    </source>
</evidence>
<dbReference type="PANTHER" id="PTHR43903">
    <property type="entry name" value="NEUROLIGIN"/>
    <property type="match status" value="1"/>
</dbReference>
<dbReference type="PROSITE" id="PS00122">
    <property type="entry name" value="CARBOXYLESTERASE_B_1"/>
    <property type="match status" value="1"/>
</dbReference>
<feature type="chain" id="PRO_5011809209" description="Carboxylic ester hydrolase" evidence="3">
    <location>
        <begin position="21"/>
        <end position="599"/>
    </location>
</feature>
<reference evidence="5 6" key="1">
    <citation type="journal article" date="2017" name="Nat. Ecol. Evol.">
        <title>Scallop genome provides insights into evolution of bilaterian karyotype and development.</title>
        <authorList>
            <person name="Wang S."/>
            <person name="Zhang J."/>
            <person name="Jiao W."/>
            <person name="Li J."/>
            <person name="Xun X."/>
            <person name="Sun Y."/>
            <person name="Guo X."/>
            <person name="Huan P."/>
            <person name="Dong B."/>
            <person name="Zhang L."/>
            <person name="Hu X."/>
            <person name="Sun X."/>
            <person name="Wang J."/>
            <person name="Zhao C."/>
            <person name="Wang Y."/>
            <person name="Wang D."/>
            <person name="Huang X."/>
            <person name="Wang R."/>
            <person name="Lv J."/>
            <person name="Li Y."/>
            <person name="Zhang Z."/>
            <person name="Liu B."/>
            <person name="Lu W."/>
            <person name="Hui Y."/>
            <person name="Liang J."/>
            <person name="Zhou Z."/>
            <person name="Hou R."/>
            <person name="Li X."/>
            <person name="Liu Y."/>
            <person name="Li H."/>
            <person name="Ning X."/>
            <person name="Lin Y."/>
            <person name="Zhao L."/>
            <person name="Xing Q."/>
            <person name="Dou J."/>
            <person name="Li Y."/>
            <person name="Mao J."/>
            <person name="Guo H."/>
            <person name="Dou H."/>
            <person name="Li T."/>
            <person name="Mu C."/>
            <person name="Jiang W."/>
            <person name="Fu Q."/>
            <person name="Fu X."/>
            <person name="Miao Y."/>
            <person name="Liu J."/>
            <person name="Yu Q."/>
            <person name="Li R."/>
            <person name="Liao H."/>
            <person name="Li X."/>
            <person name="Kong Y."/>
            <person name="Jiang Z."/>
            <person name="Chourrout D."/>
            <person name="Li R."/>
            <person name="Bao Z."/>
        </authorList>
    </citation>
    <scope>NUCLEOTIDE SEQUENCE [LARGE SCALE GENOMIC DNA]</scope>
    <source>
        <strain evidence="5 6">PY_sf001</strain>
    </source>
</reference>
<name>A0A210PTB1_MIZYE</name>
<evidence type="ECO:0000313" key="5">
    <source>
        <dbReference type="EMBL" id="OWF39737.1"/>
    </source>
</evidence>
<dbReference type="EMBL" id="NEDP02005511">
    <property type="protein sequence ID" value="OWF39737.1"/>
    <property type="molecule type" value="Genomic_DNA"/>
</dbReference>
<accession>A0A210PTB1</accession>
<feature type="domain" description="Carboxylesterase type B" evidence="4">
    <location>
        <begin position="28"/>
        <end position="560"/>
    </location>
</feature>
<dbReference type="InterPro" id="IPR019826">
    <property type="entry name" value="Carboxylesterase_B_AS"/>
</dbReference>
<dbReference type="OrthoDB" id="408631at2759"/>
<dbReference type="ESTHER" id="mizye-a0a210ptb1">
    <property type="family name" value="Carb_B_Mollusca"/>
</dbReference>
<dbReference type="InterPro" id="IPR002018">
    <property type="entry name" value="CarbesteraseB"/>
</dbReference>
<dbReference type="InterPro" id="IPR029058">
    <property type="entry name" value="AB_hydrolase_fold"/>
</dbReference>
<keyword evidence="2 3" id="KW-0378">Hydrolase</keyword>
<feature type="signal peptide" evidence="3">
    <location>
        <begin position="1"/>
        <end position="20"/>
    </location>
</feature>
<comment type="caution">
    <text evidence="5">The sequence shown here is derived from an EMBL/GenBank/DDBJ whole genome shotgun (WGS) entry which is preliminary data.</text>
</comment>
<evidence type="ECO:0000256" key="1">
    <source>
        <dbReference type="ARBA" id="ARBA00005964"/>
    </source>
</evidence>
<dbReference type="AlphaFoldDB" id="A0A210PTB1"/>
<dbReference type="GO" id="GO:0016787">
    <property type="term" value="F:hydrolase activity"/>
    <property type="evidence" value="ECO:0007669"/>
    <property type="project" value="UniProtKB-KW"/>
</dbReference>
<dbReference type="SUPFAM" id="SSF53474">
    <property type="entry name" value="alpha/beta-Hydrolases"/>
    <property type="match status" value="1"/>
</dbReference>
<keyword evidence="6" id="KW-1185">Reference proteome</keyword>
<dbReference type="Proteomes" id="UP000242188">
    <property type="component" value="Unassembled WGS sequence"/>
</dbReference>
<evidence type="ECO:0000313" key="6">
    <source>
        <dbReference type="Proteomes" id="UP000242188"/>
    </source>
</evidence>
<dbReference type="Pfam" id="PF00135">
    <property type="entry name" value="COesterase"/>
    <property type="match status" value="1"/>
</dbReference>
<keyword evidence="3" id="KW-0732">Signal</keyword>
<sequence length="599" mass="66569">MILPVLLFLLPILPLAMFQAQPVQYHTLGTPLGKLTGRQIAFGTDATVYQFLKIPFAKPPVGDLRFQKTVPVERWSSIHDSTEHGPSCLQEIPAAIKQFLSNKEVSEDCLHLNVYTSGDLSPTTNKSVMVFFHGGGFLTGQAQLYDGSGLAVNGDVIVVTVNYRLGVLGFFSTGDSVARGNYGLWDQIEALKWVQNNIGSFGGNPNSVTIFGESAGAFSVSLLSVIPENKGLFQRVILQSGDYSSYYAINKKPNDFATAFSYQSKCRNLQTSQAMFDCVRNIPADRIIPTQNKAILFSLLAPDSLFNSPLAPVIDGDLIKSDPVESAQNTSSDMIAFFQSLDLMAGCVSTEGSLLQAYIYPYMETKYDFNTSEGVPTSLLRSYFARTLAEQLYNNQSNVWRAIVDKFGSSDIEVQARKIMDLYGDVFFYLPMIRAVDLHSSNNKDGNTFQYMFSEPTPIPISGKQQPSWFRGSEHGADLIFLFGIEKLNRIISIPSSTMDFVQQLRTYWTNFANNGDPNRGRNVNIRWPEYNSANRSFIDLAASSVSQQTAMLQDRVKFWEKDLPLIASTNVTDSAVSLATAKWTILIMLFVNSILRRL</sequence>
<evidence type="ECO:0000256" key="3">
    <source>
        <dbReference type="RuleBase" id="RU361235"/>
    </source>
</evidence>
<dbReference type="STRING" id="6573.A0A210PTB1"/>
<dbReference type="EC" id="3.1.1.-" evidence="3"/>
<dbReference type="InterPro" id="IPR051093">
    <property type="entry name" value="Neuroligin/BSAL"/>
</dbReference>
<evidence type="ECO:0000256" key="2">
    <source>
        <dbReference type="ARBA" id="ARBA00022801"/>
    </source>
</evidence>
<dbReference type="Gene3D" id="3.40.50.1820">
    <property type="entry name" value="alpha/beta hydrolase"/>
    <property type="match status" value="1"/>
</dbReference>
<gene>
    <name evidence="5" type="ORF">KP79_PYT05823</name>
</gene>
<comment type="similarity">
    <text evidence="1 3">Belongs to the type-B carboxylesterase/lipase family.</text>
</comment>
<organism evidence="5 6">
    <name type="scientific">Mizuhopecten yessoensis</name>
    <name type="common">Japanese scallop</name>
    <name type="synonym">Patinopecten yessoensis</name>
    <dbReference type="NCBI Taxonomy" id="6573"/>
    <lineage>
        <taxon>Eukaryota</taxon>
        <taxon>Metazoa</taxon>
        <taxon>Spiralia</taxon>
        <taxon>Lophotrochozoa</taxon>
        <taxon>Mollusca</taxon>
        <taxon>Bivalvia</taxon>
        <taxon>Autobranchia</taxon>
        <taxon>Pteriomorphia</taxon>
        <taxon>Pectinida</taxon>
        <taxon>Pectinoidea</taxon>
        <taxon>Pectinidae</taxon>
        <taxon>Mizuhopecten</taxon>
    </lineage>
</organism>
<protein>
    <recommendedName>
        <fullName evidence="3">Carboxylic ester hydrolase</fullName>
        <ecNumber evidence="3">3.1.1.-</ecNumber>
    </recommendedName>
</protein>